<dbReference type="EMBL" id="BAAANY010000001">
    <property type="protein sequence ID" value="GAA1657370.1"/>
    <property type="molecule type" value="Genomic_DNA"/>
</dbReference>
<dbReference type="Proteomes" id="UP001500618">
    <property type="component" value="Unassembled WGS sequence"/>
</dbReference>
<protein>
    <submittedName>
        <fullName evidence="2">Uncharacterized protein</fullName>
    </submittedName>
</protein>
<accession>A0ABN2FRK3</accession>
<evidence type="ECO:0000313" key="3">
    <source>
        <dbReference type="Proteomes" id="UP001500618"/>
    </source>
</evidence>
<sequence length="79" mass="8421">MIYDDLRKAQAAARGSRGTPGRDEVLPPLYRQVEALVGLPAGRELSLVKAEPKPALKEDSWPAKGAPVQPAAAMRAEVS</sequence>
<evidence type="ECO:0000313" key="2">
    <source>
        <dbReference type="EMBL" id="GAA1657370.1"/>
    </source>
</evidence>
<reference evidence="2 3" key="1">
    <citation type="journal article" date="2019" name="Int. J. Syst. Evol. Microbiol.">
        <title>The Global Catalogue of Microorganisms (GCM) 10K type strain sequencing project: providing services to taxonomists for standard genome sequencing and annotation.</title>
        <authorList>
            <consortium name="The Broad Institute Genomics Platform"/>
            <consortium name="The Broad Institute Genome Sequencing Center for Infectious Disease"/>
            <person name="Wu L."/>
            <person name="Ma J."/>
        </authorList>
    </citation>
    <scope>NUCLEOTIDE SEQUENCE [LARGE SCALE GENOMIC DNA]</scope>
    <source>
        <strain evidence="2 3">JCM 14718</strain>
    </source>
</reference>
<keyword evidence="3" id="KW-1185">Reference proteome</keyword>
<feature type="compositionally biased region" description="Basic and acidic residues" evidence="1">
    <location>
        <begin position="52"/>
        <end position="61"/>
    </location>
</feature>
<name>A0ABN2FRK3_9ACTN</name>
<dbReference type="RefSeq" id="WP_163571983.1">
    <property type="nucleotide sequence ID" value="NZ_BAAANY010000001.1"/>
</dbReference>
<proteinExistence type="predicted"/>
<organism evidence="2 3">
    <name type="scientific">Fodinicola feengrottensis</name>
    <dbReference type="NCBI Taxonomy" id="435914"/>
    <lineage>
        <taxon>Bacteria</taxon>
        <taxon>Bacillati</taxon>
        <taxon>Actinomycetota</taxon>
        <taxon>Actinomycetes</taxon>
        <taxon>Mycobacteriales</taxon>
        <taxon>Fodinicola</taxon>
    </lineage>
</organism>
<feature type="region of interest" description="Disordered" evidence="1">
    <location>
        <begin position="52"/>
        <end position="79"/>
    </location>
</feature>
<feature type="region of interest" description="Disordered" evidence="1">
    <location>
        <begin position="1"/>
        <end position="25"/>
    </location>
</feature>
<evidence type="ECO:0000256" key="1">
    <source>
        <dbReference type="SAM" id="MobiDB-lite"/>
    </source>
</evidence>
<comment type="caution">
    <text evidence="2">The sequence shown here is derived from an EMBL/GenBank/DDBJ whole genome shotgun (WGS) entry which is preliminary data.</text>
</comment>
<gene>
    <name evidence="2" type="ORF">GCM10009765_03620</name>
</gene>